<protein>
    <recommendedName>
        <fullName evidence="2">DUF2007 domain-containing protein</fullName>
    </recommendedName>
</protein>
<dbReference type="EMBL" id="DRPZ01000162">
    <property type="protein sequence ID" value="HGY09582.1"/>
    <property type="molecule type" value="Genomic_DNA"/>
</dbReference>
<comment type="caution">
    <text evidence="1">The sequence shown here is derived from an EMBL/GenBank/DDBJ whole genome shotgun (WGS) entry which is preliminary data.</text>
</comment>
<dbReference type="AlphaFoldDB" id="A0A7C4VKN7"/>
<accession>A0A7C4VKN7</accession>
<reference evidence="1" key="1">
    <citation type="journal article" date="2020" name="mSystems">
        <title>Genome- and Community-Level Interaction Insights into Carbon Utilization and Element Cycling Functions of Hydrothermarchaeota in Hydrothermal Sediment.</title>
        <authorList>
            <person name="Zhou Z."/>
            <person name="Liu Y."/>
            <person name="Xu W."/>
            <person name="Pan J."/>
            <person name="Luo Z.H."/>
            <person name="Li M."/>
        </authorList>
    </citation>
    <scope>NUCLEOTIDE SEQUENCE [LARGE SCALE GENOMIC DNA]</scope>
    <source>
        <strain evidence="1">HyVt-570</strain>
    </source>
</reference>
<evidence type="ECO:0008006" key="2">
    <source>
        <dbReference type="Google" id="ProtNLM"/>
    </source>
</evidence>
<gene>
    <name evidence="1" type="ORF">ENK37_05970</name>
</gene>
<proteinExistence type="predicted"/>
<dbReference type="Proteomes" id="UP000885759">
    <property type="component" value="Unassembled WGS sequence"/>
</dbReference>
<organism evidence="1">
    <name type="scientific">Oceanithermus profundus</name>
    <dbReference type="NCBI Taxonomy" id="187137"/>
    <lineage>
        <taxon>Bacteria</taxon>
        <taxon>Thermotogati</taxon>
        <taxon>Deinococcota</taxon>
        <taxon>Deinococci</taxon>
        <taxon>Thermales</taxon>
        <taxon>Thermaceae</taxon>
        <taxon>Oceanithermus</taxon>
    </lineage>
</organism>
<name>A0A7C4VKN7_9DEIN</name>
<evidence type="ECO:0000313" key="1">
    <source>
        <dbReference type="EMBL" id="HGY09582.1"/>
    </source>
</evidence>
<sequence>METPRTKRIGGRVYAFLLYGERPIVDGFAAELRQAGIPAEIERPPVELDGLLPTMTPTSLWVPEDQLEHARRLLRLEDEEA</sequence>